<dbReference type="Proteomes" id="UP000223913">
    <property type="component" value="Unassembled WGS sequence"/>
</dbReference>
<dbReference type="SMART" id="SM00487">
    <property type="entry name" value="DEXDc"/>
    <property type="match status" value="1"/>
</dbReference>
<sequence>MKFTDYQFDPKIKKGLEQLGFQRPTDIQYKSIPNILKGEDLLAIAQTGTGKTAAFAIPIIDMLYRKKQNQRRPDGVKCLVLAPTHELANQLNGVFKQIAQFTNIKTTALIGGVDQDPQISQLNKGVDIVIATPGRMFDLISQGHLLTHRIEILVLDEADHMLDLGFIKDIRDLIRKLPKRRQTLFFSATINNKIKKIAYSLVNQQAIRIQLSPKDPVAKNIDHSVVFVEMDHKRFFLERVINENPESKILVFVRTKVRAERVAKAMQRVNIPALTIHGDKDQSDRSKVLREFRNGKTNVLIATDVTARGIDIPDIEIVINYDLPEEAENYVHRVGRTGRGERRGDAYSFCAPEEQDTLDQIQTFLDKEIKVLELNKAEYDDTLKIERERKNDYQALMEEIEELEKRKKKKRKK</sequence>
<dbReference type="GO" id="GO:0003676">
    <property type="term" value="F:nucleic acid binding"/>
    <property type="evidence" value="ECO:0007669"/>
    <property type="project" value="InterPro"/>
</dbReference>
<proteinExistence type="inferred from homology"/>
<dbReference type="PROSITE" id="PS51195">
    <property type="entry name" value="Q_MOTIF"/>
    <property type="match status" value="1"/>
</dbReference>
<dbReference type="Pfam" id="PF00270">
    <property type="entry name" value="DEAD"/>
    <property type="match status" value="1"/>
</dbReference>
<dbReference type="InterPro" id="IPR027417">
    <property type="entry name" value="P-loop_NTPase"/>
</dbReference>
<keyword evidence="4" id="KW-0067">ATP-binding</keyword>
<dbReference type="PROSITE" id="PS51192">
    <property type="entry name" value="HELICASE_ATP_BIND_1"/>
    <property type="match status" value="1"/>
</dbReference>
<dbReference type="PANTHER" id="PTHR47959:SF13">
    <property type="entry name" value="ATP-DEPENDENT RNA HELICASE RHLE"/>
    <property type="match status" value="1"/>
</dbReference>
<evidence type="ECO:0000256" key="1">
    <source>
        <dbReference type="ARBA" id="ARBA00022741"/>
    </source>
</evidence>
<dbReference type="RefSeq" id="WP_099149913.1">
    <property type="nucleotide sequence ID" value="NZ_PDUD01000017.1"/>
</dbReference>
<keyword evidence="7" id="KW-0175">Coiled coil</keyword>
<dbReference type="InterPro" id="IPR050079">
    <property type="entry name" value="DEAD_box_RNA_helicase"/>
</dbReference>
<dbReference type="InterPro" id="IPR001650">
    <property type="entry name" value="Helicase_C-like"/>
</dbReference>
<feature type="short sequence motif" description="Q motif" evidence="6">
    <location>
        <begin position="1"/>
        <end position="29"/>
    </location>
</feature>
<evidence type="ECO:0000256" key="5">
    <source>
        <dbReference type="ARBA" id="ARBA00038437"/>
    </source>
</evidence>
<dbReference type="Gene3D" id="3.40.50.300">
    <property type="entry name" value="P-loop containing nucleotide triphosphate hydrolases"/>
    <property type="match status" value="2"/>
</dbReference>
<reference evidence="11 12" key="1">
    <citation type="submission" date="2017-10" db="EMBL/GenBank/DDBJ databases">
        <title>The draft genome sequence of Lewinella nigricans NBRC 102662.</title>
        <authorList>
            <person name="Wang K."/>
        </authorList>
    </citation>
    <scope>NUCLEOTIDE SEQUENCE [LARGE SCALE GENOMIC DNA]</scope>
    <source>
        <strain evidence="11 12">NBRC 102662</strain>
    </source>
</reference>
<dbReference type="CDD" id="cd00268">
    <property type="entry name" value="DEADc"/>
    <property type="match status" value="1"/>
</dbReference>
<protein>
    <submittedName>
        <fullName evidence="11">RNA helicase</fullName>
    </submittedName>
</protein>
<evidence type="ECO:0000313" key="12">
    <source>
        <dbReference type="Proteomes" id="UP000223913"/>
    </source>
</evidence>
<dbReference type="PANTHER" id="PTHR47959">
    <property type="entry name" value="ATP-DEPENDENT RNA HELICASE RHLE-RELATED"/>
    <property type="match status" value="1"/>
</dbReference>
<feature type="domain" description="Helicase ATP-binding" evidence="8">
    <location>
        <begin position="32"/>
        <end position="208"/>
    </location>
</feature>
<evidence type="ECO:0000256" key="2">
    <source>
        <dbReference type="ARBA" id="ARBA00022801"/>
    </source>
</evidence>
<evidence type="ECO:0000259" key="10">
    <source>
        <dbReference type="PROSITE" id="PS51195"/>
    </source>
</evidence>
<dbReference type="CDD" id="cd18787">
    <property type="entry name" value="SF2_C_DEAD"/>
    <property type="match status" value="1"/>
</dbReference>
<dbReference type="InterPro" id="IPR014001">
    <property type="entry name" value="Helicase_ATP-bd"/>
</dbReference>
<evidence type="ECO:0000256" key="4">
    <source>
        <dbReference type="ARBA" id="ARBA00022840"/>
    </source>
</evidence>
<feature type="domain" description="DEAD-box RNA helicase Q" evidence="10">
    <location>
        <begin position="1"/>
        <end position="29"/>
    </location>
</feature>
<dbReference type="OrthoDB" id="634931at2"/>
<name>A0A2D0NDV9_FLAN2</name>
<evidence type="ECO:0000259" key="9">
    <source>
        <dbReference type="PROSITE" id="PS51194"/>
    </source>
</evidence>
<dbReference type="AlphaFoldDB" id="A0A2D0NDV9"/>
<dbReference type="EMBL" id="PDUD01000017">
    <property type="protein sequence ID" value="PHN06657.1"/>
    <property type="molecule type" value="Genomic_DNA"/>
</dbReference>
<keyword evidence="12" id="KW-1185">Reference proteome</keyword>
<dbReference type="GO" id="GO:0003724">
    <property type="term" value="F:RNA helicase activity"/>
    <property type="evidence" value="ECO:0007669"/>
    <property type="project" value="InterPro"/>
</dbReference>
<evidence type="ECO:0000259" key="8">
    <source>
        <dbReference type="PROSITE" id="PS51192"/>
    </source>
</evidence>
<dbReference type="InterPro" id="IPR014014">
    <property type="entry name" value="RNA_helicase_DEAD_Q_motif"/>
</dbReference>
<comment type="caution">
    <text evidence="11">The sequence shown here is derived from an EMBL/GenBank/DDBJ whole genome shotgun (WGS) entry which is preliminary data.</text>
</comment>
<keyword evidence="1" id="KW-0547">Nucleotide-binding</keyword>
<comment type="similarity">
    <text evidence="5">Belongs to the DEAD box helicase family.</text>
</comment>
<dbReference type="SUPFAM" id="SSF52540">
    <property type="entry name" value="P-loop containing nucleoside triphosphate hydrolases"/>
    <property type="match status" value="1"/>
</dbReference>
<feature type="coiled-coil region" evidence="7">
    <location>
        <begin position="369"/>
        <end position="413"/>
    </location>
</feature>
<keyword evidence="3 11" id="KW-0347">Helicase</keyword>
<dbReference type="PROSITE" id="PS51194">
    <property type="entry name" value="HELICASE_CTER"/>
    <property type="match status" value="1"/>
</dbReference>
<evidence type="ECO:0000256" key="3">
    <source>
        <dbReference type="ARBA" id="ARBA00022806"/>
    </source>
</evidence>
<gene>
    <name evidence="11" type="ORF">CRP01_10195</name>
</gene>
<dbReference type="SMART" id="SM00490">
    <property type="entry name" value="HELICc"/>
    <property type="match status" value="1"/>
</dbReference>
<evidence type="ECO:0000256" key="6">
    <source>
        <dbReference type="PROSITE-ProRule" id="PRU00552"/>
    </source>
</evidence>
<evidence type="ECO:0000313" key="11">
    <source>
        <dbReference type="EMBL" id="PHN06657.1"/>
    </source>
</evidence>
<evidence type="ECO:0000256" key="7">
    <source>
        <dbReference type="SAM" id="Coils"/>
    </source>
</evidence>
<accession>A0A2D0NDV9</accession>
<dbReference type="GO" id="GO:0005829">
    <property type="term" value="C:cytosol"/>
    <property type="evidence" value="ECO:0007669"/>
    <property type="project" value="TreeGrafter"/>
</dbReference>
<dbReference type="GO" id="GO:0016787">
    <property type="term" value="F:hydrolase activity"/>
    <property type="evidence" value="ECO:0007669"/>
    <property type="project" value="UniProtKB-KW"/>
</dbReference>
<organism evidence="11 12">
    <name type="scientific">Flavilitoribacter nigricans (strain ATCC 23147 / DSM 23189 / NBRC 102662 / NCIMB 1420 / SS-2)</name>
    <name type="common">Lewinella nigricans</name>
    <dbReference type="NCBI Taxonomy" id="1122177"/>
    <lineage>
        <taxon>Bacteria</taxon>
        <taxon>Pseudomonadati</taxon>
        <taxon>Bacteroidota</taxon>
        <taxon>Saprospiria</taxon>
        <taxon>Saprospirales</taxon>
        <taxon>Lewinellaceae</taxon>
        <taxon>Flavilitoribacter</taxon>
    </lineage>
</organism>
<feature type="domain" description="Helicase C-terminal" evidence="9">
    <location>
        <begin position="220"/>
        <end position="380"/>
    </location>
</feature>
<dbReference type="Pfam" id="PF00271">
    <property type="entry name" value="Helicase_C"/>
    <property type="match status" value="1"/>
</dbReference>
<dbReference type="InterPro" id="IPR044742">
    <property type="entry name" value="DEAD/DEAH_RhlB"/>
</dbReference>
<dbReference type="InterPro" id="IPR011545">
    <property type="entry name" value="DEAD/DEAH_box_helicase_dom"/>
</dbReference>
<keyword evidence="2" id="KW-0378">Hydrolase</keyword>
<dbReference type="GO" id="GO:0005524">
    <property type="term" value="F:ATP binding"/>
    <property type="evidence" value="ECO:0007669"/>
    <property type="project" value="UniProtKB-KW"/>
</dbReference>